<evidence type="ECO:0000256" key="1">
    <source>
        <dbReference type="SAM" id="Phobius"/>
    </source>
</evidence>
<keyword evidence="3" id="KW-1185">Reference proteome</keyword>
<sequence>MNERIVRDVLNDDRDDAGGPTAYERSLRLCVFGALAFLAAFVGSAVAGFVVPVYYGGTGFEAGHAAGSITTGVAAALLWQYWSRVEAVLPGGEDAESE</sequence>
<dbReference type="Proteomes" id="UP000017840">
    <property type="component" value="Unassembled WGS sequence"/>
</dbReference>
<gene>
    <name evidence="2" type="ORF">K933_05273</name>
</gene>
<dbReference type="RefSeq" id="WP_023393642.1">
    <property type="nucleotide sequence ID" value="NZ_ASGZ01000016.1"/>
</dbReference>
<keyword evidence="1" id="KW-0812">Transmembrane</keyword>
<keyword evidence="1" id="KW-1133">Transmembrane helix</keyword>
<organism evidence="2 3">
    <name type="scientific">Candidatus Halobonum tyrrellensis G22</name>
    <dbReference type="NCBI Taxonomy" id="1324957"/>
    <lineage>
        <taxon>Archaea</taxon>
        <taxon>Methanobacteriati</taxon>
        <taxon>Methanobacteriota</taxon>
        <taxon>Stenosarchaea group</taxon>
        <taxon>Halobacteria</taxon>
        <taxon>Halobacteriales</taxon>
        <taxon>Haloferacaceae</taxon>
        <taxon>Candidatus Halobonum</taxon>
    </lineage>
</organism>
<dbReference type="AlphaFoldDB" id="V4HML5"/>
<dbReference type="EMBL" id="ASGZ01000016">
    <property type="protein sequence ID" value="ESP89169.1"/>
    <property type="molecule type" value="Genomic_DNA"/>
</dbReference>
<evidence type="ECO:0000313" key="2">
    <source>
        <dbReference type="EMBL" id="ESP89169.1"/>
    </source>
</evidence>
<feature type="transmembrane region" description="Helical" evidence="1">
    <location>
        <begin position="29"/>
        <end position="56"/>
    </location>
</feature>
<reference evidence="2 3" key="1">
    <citation type="journal article" date="2013" name="Genome Announc.">
        <title>Draft Genome Sequence of 'Candidatus Halobonum tyrrellensis' Strain G22, Isolated from the Hypersaline Waters of Lake Tyrrell, Australia.</title>
        <authorList>
            <person name="Ugalde J.A."/>
            <person name="Narasingarao P."/>
            <person name="Kuo S."/>
            <person name="Podell S."/>
            <person name="Allen E.E."/>
        </authorList>
    </citation>
    <scope>NUCLEOTIDE SEQUENCE [LARGE SCALE GENOMIC DNA]</scope>
    <source>
        <strain evidence="2 3">G22</strain>
    </source>
</reference>
<accession>V4HML5</accession>
<keyword evidence="1" id="KW-0472">Membrane</keyword>
<proteinExistence type="predicted"/>
<comment type="caution">
    <text evidence="2">The sequence shown here is derived from an EMBL/GenBank/DDBJ whole genome shotgun (WGS) entry which is preliminary data.</text>
</comment>
<evidence type="ECO:0000313" key="3">
    <source>
        <dbReference type="Proteomes" id="UP000017840"/>
    </source>
</evidence>
<protein>
    <submittedName>
        <fullName evidence="2">Uncharacterized protein</fullName>
    </submittedName>
</protein>
<name>V4HML5_9EURY</name>